<dbReference type="Proteomes" id="UP000037109">
    <property type="component" value="Unassembled WGS sequence"/>
</dbReference>
<comment type="caution">
    <text evidence="2">The sequence shown here is derived from an EMBL/GenBank/DDBJ whole genome shotgun (WGS) entry which is preliminary data.</text>
</comment>
<sequence length="341" mass="41050">MLNETLDKLIQEEIDKGIEEIKDDYSRVKSDFDNLRKKLREKTNEVNGLKRLEDQMNVFKTFQDTISKDNIEELIHHLNMEQQEIDFNGMDSDRIPVWFKLLCTYYHDKEKIFEIMDLFNITYPSWAKTFKMPFDYGKEELNLVFEYLGKMYVCNGQIFSGNMGFFFTYQNRYNGDLEALFRKESYVEIPWNLLLQNPLLTTEEYFSKIIKALKEKRYHSEYFFMIQNYQELTKEQVNLIAEHLPTTQLYSYHTNFLSKNKGIFKVRTDLAEMFKDRIKNNHYSEFHYLNYPIEMQKVFVLKESLSGDRYTFEMVKNMDISVEDKVELLSKIATNLLNKEN</sequence>
<evidence type="ECO:0000313" key="3">
    <source>
        <dbReference type="Proteomes" id="UP000037109"/>
    </source>
</evidence>
<evidence type="ECO:0000313" key="2">
    <source>
        <dbReference type="EMBL" id="KON87429.1"/>
    </source>
</evidence>
<keyword evidence="3" id="KW-1185">Reference proteome</keyword>
<protein>
    <submittedName>
        <fullName evidence="2">Uncharacterized protein</fullName>
    </submittedName>
</protein>
<reference evidence="3" key="1">
    <citation type="submission" date="2015-07" db="EMBL/GenBank/DDBJ databases">
        <title>Fjat-10036 dsm4.</title>
        <authorList>
            <person name="Liu B."/>
            <person name="Wang J."/>
            <person name="Zhu Y."/>
            <person name="Liu G."/>
            <person name="Chen Q."/>
            <person name="Chen Z."/>
            <person name="Lan J."/>
            <person name="Che J."/>
            <person name="Ge C."/>
            <person name="Shi H."/>
            <person name="Pan Z."/>
            <person name="Liu X."/>
        </authorList>
    </citation>
    <scope>NUCLEOTIDE SEQUENCE [LARGE SCALE GENOMIC DNA]</scope>
    <source>
        <strain evidence="3">DSM 4</strain>
    </source>
</reference>
<dbReference type="STRING" id="1459.AF332_11725"/>
<gene>
    <name evidence="2" type="ORF">AF332_11725</name>
</gene>
<accession>A0A0M0GC51</accession>
<proteinExistence type="predicted"/>
<dbReference type="PATRIC" id="fig|1459.3.peg.2524"/>
<evidence type="ECO:0000256" key="1">
    <source>
        <dbReference type="SAM" id="Coils"/>
    </source>
</evidence>
<keyword evidence="1" id="KW-0175">Coiled coil</keyword>
<feature type="coiled-coil region" evidence="1">
    <location>
        <begin position="18"/>
        <end position="52"/>
    </location>
</feature>
<organism evidence="2 3">
    <name type="scientific">Sporosarcina globispora</name>
    <name type="common">Bacillus globisporus</name>
    <dbReference type="NCBI Taxonomy" id="1459"/>
    <lineage>
        <taxon>Bacteria</taxon>
        <taxon>Bacillati</taxon>
        <taxon>Bacillota</taxon>
        <taxon>Bacilli</taxon>
        <taxon>Bacillales</taxon>
        <taxon>Caryophanaceae</taxon>
        <taxon>Sporosarcina</taxon>
    </lineage>
</organism>
<dbReference type="AlphaFoldDB" id="A0A0M0GC51"/>
<name>A0A0M0GC51_SPOGL</name>
<dbReference type="EMBL" id="LGUF01000007">
    <property type="protein sequence ID" value="KON87429.1"/>
    <property type="molecule type" value="Genomic_DNA"/>
</dbReference>